<protein>
    <recommendedName>
        <fullName evidence="6">Transport permease protein</fullName>
    </recommendedName>
</protein>
<dbReference type="PANTHER" id="PTHR43229:SF2">
    <property type="entry name" value="NODULATION PROTEIN J"/>
    <property type="match status" value="1"/>
</dbReference>
<comment type="caution">
    <text evidence="8">The sequence shown here is derived from an EMBL/GenBank/DDBJ whole genome shotgun (WGS) entry which is preliminary data.</text>
</comment>
<keyword evidence="3 6" id="KW-1133">Transmembrane helix</keyword>
<keyword evidence="4 6" id="KW-0472">Membrane</keyword>
<name>A0A7W3SZ65_9ACTN</name>
<comment type="subcellular location">
    <subcellularLocation>
        <location evidence="6">Cell membrane</location>
        <topology evidence="6">Multi-pass membrane protein</topology>
    </subcellularLocation>
    <subcellularLocation>
        <location evidence="1">Membrane</location>
        <topology evidence="1">Multi-pass membrane protein</topology>
    </subcellularLocation>
</comment>
<keyword evidence="6" id="KW-1003">Cell membrane</keyword>
<sequence length="251" mass="27665">MANPTIAVFERHMVVYKRLWRTSVFASFALPLLFLASIGLGVGRYVGDIQGFSYVEWIVPGLLASTAFQMMIGESTYSVMAAFKDYRSAHAAFATRVSIGDLLRGWFLYLVVRAEIAVLLFLVVVAVGVGLSSPWVVMTPVLAALLALATAAPVTAFAAKVDHDSYFQLLFRFVMIPATLFSGVFFPVSQMGWLSGVAYVSPLWHAVELCRAAMLGLSTSWPWPVHVVVLVAYGAAGWWWASLTFRRRLQD</sequence>
<feature type="transmembrane region" description="Helical" evidence="6">
    <location>
        <begin position="223"/>
        <end position="241"/>
    </location>
</feature>
<evidence type="ECO:0000259" key="7">
    <source>
        <dbReference type="PROSITE" id="PS51012"/>
    </source>
</evidence>
<dbReference type="Proteomes" id="UP000530234">
    <property type="component" value="Unassembled WGS sequence"/>
</dbReference>
<feature type="transmembrane region" description="Helical" evidence="6">
    <location>
        <begin position="54"/>
        <end position="72"/>
    </location>
</feature>
<keyword evidence="6" id="KW-0813">Transport</keyword>
<feature type="transmembrane region" description="Helical" evidence="6">
    <location>
        <begin position="106"/>
        <end position="129"/>
    </location>
</feature>
<dbReference type="InterPro" id="IPR000412">
    <property type="entry name" value="ABC_2_transport"/>
</dbReference>
<dbReference type="EMBL" id="VKHS01000002">
    <property type="protein sequence ID" value="MBB0227999.1"/>
    <property type="molecule type" value="Genomic_DNA"/>
</dbReference>
<dbReference type="GO" id="GO:0140359">
    <property type="term" value="F:ABC-type transporter activity"/>
    <property type="evidence" value="ECO:0007669"/>
    <property type="project" value="InterPro"/>
</dbReference>
<feature type="domain" description="ABC transmembrane type-2" evidence="7">
    <location>
        <begin position="22"/>
        <end position="248"/>
    </location>
</feature>
<gene>
    <name evidence="8" type="ORF">FOE67_00335</name>
</gene>
<dbReference type="AlphaFoldDB" id="A0A7W3SZ65"/>
<evidence type="ECO:0000256" key="6">
    <source>
        <dbReference type="RuleBase" id="RU361157"/>
    </source>
</evidence>
<organism evidence="8 9">
    <name type="scientific">Streptomyces calidiresistens</name>
    <dbReference type="NCBI Taxonomy" id="1485586"/>
    <lineage>
        <taxon>Bacteria</taxon>
        <taxon>Bacillati</taxon>
        <taxon>Actinomycetota</taxon>
        <taxon>Actinomycetes</taxon>
        <taxon>Kitasatosporales</taxon>
        <taxon>Streptomycetaceae</taxon>
        <taxon>Streptomyces</taxon>
    </lineage>
</organism>
<reference evidence="9" key="1">
    <citation type="submission" date="2019-10" db="EMBL/GenBank/DDBJ databases">
        <title>Streptomyces sp. nov., a novel actinobacterium isolated from alkaline environment.</title>
        <authorList>
            <person name="Golinska P."/>
        </authorList>
    </citation>
    <scope>NUCLEOTIDE SEQUENCE [LARGE SCALE GENOMIC DNA]</scope>
    <source>
        <strain evidence="9">DSM 42108</strain>
    </source>
</reference>
<comment type="similarity">
    <text evidence="6">Belongs to the ABC-2 integral membrane protein family.</text>
</comment>
<proteinExistence type="inferred from homology"/>
<evidence type="ECO:0000256" key="5">
    <source>
        <dbReference type="ARBA" id="ARBA00023251"/>
    </source>
</evidence>
<evidence type="ECO:0000256" key="1">
    <source>
        <dbReference type="ARBA" id="ARBA00004141"/>
    </source>
</evidence>
<keyword evidence="2 6" id="KW-0812">Transmembrane</keyword>
<feature type="transmembrane region" description="Helical" evidence="6">
    <location>
        <begin position="169"/>
        <end position="188"/>
    </location>
</feature>
<feature type="transmembrane region" description="Helical" evidence="6">
    <location>
        <begin position="135"/>
        <end position="157"/>
    </location>
</feature>
<dbReference type="InterPro" id="IPR051784">
    <property type="entry name" value="Nod_factor_ABC_transporter"/>
</dbReference>
<feature type="transmembrane region" description="Helical" evidence="6">
    <location>
        <begin position="19"/>
        <end position="42"/>
    </location>
</feature>
<evidence type="ECO:0000313" key="9">
    <source>
        <dbReference type="Proteomes" id="UP000530234"/>
    </source>
</evidence>
<evidence type="ECO:0000313" key="8">
    <source>
        <dbReference type="EMBL" id="MBB0227999.1"/>
    </source>
</evidence>
<keyword evidence="5" id="KW-0046">Antibiotic resistance</keyword>
<dbReference type="RefSeq" id="WP_182659710.1">
    <property type="nucleotide sequence ID" value="NZ_VKHS01000002.1"/>
</dbReference>
<evidence type="ECO:0000256" key="4">
    <source>
        <dbReference type="ARBA" id="ARBA00023136"/>
    </source>
</evidence>
<accession>A0A7W3SZ65</accession>
<dbReference type="GO" id="GO:0046677">
    <property type="term" value="P:response to antibiotic"/>
    <property type="evidence" value="ECO:0007669"/>
    <property type="project" value="UniProtKB-KW"/>
</dbReference>
<dbReference type="PIRSF" id="PIRSF006648">
    <property type="entry name" value="DrrB"/>
    <property type="match status" value="1"/>
</dbReference>
<dbReference type="PANTHER" id="PTHR43229">
    <property type="entry name" value="NODULATION PROTEIN J"/>
    <property type="match status" value="1"/>
</dbReference>
<dbReference type="Pfam" id="PF01061">
    <property type="entry name" value="ABC2_membrane"/>
    <property type="match status" value="1"/>
</dbReference>
<evidence type="ECO:0000256" key="3">
    <source>
        <dbReference type="ARBA" id="ARBA00022989"/>
    </source>
</evidence>
<evidence type="ECO:0000256" key="2">
    <source>
        <dbReference type="ARBA" id="ARBA00022692"/>
    </source>
</evidence>
<dbReference type="InterPro" id="IPR047817">
    <property type="entry name" value="ABC2_TM_bact-type"/>
</dbReference>
<dbReference type="GO" id="GO:0043190">
    <property type="term" value="C:ATP-binding cassette (ABC) transporter complex"/>
    <property type="evidence" value="ECO:0007669"/>
    <property type="project" value="InterPro"/>
</dbReference>
<dbReference type="PROSITE" id="PS51012">
    <property type="entry name" value="ABC_TM2"/>
    <property type="match status" value="1"/>
</dbReference>
<dbReference type="InterPro" id="IPR013525">
    <property type="entry name" value="ABC2_TM"/>
</dbReference>
<keyword evidence="9" id="KW-1185">Reference proteome</keyword>